<evidence type="ECO:0000259" key="14">
    <source>
        <dbReference type="Pfam" id="PF02769"/>
    </source>
</evidence>
<evidence type="ECO:0000256" key="6">
    <source>
        <dbReference type="ARBA" id="ARBA00022741"/>
    </source>
</evidence>
<evidence type="ECO:0000313" key="15">
    <source>
        <dbReference type="EMBL" id="MFC3847301.1"/>
    </source>
</evidence>
<comment type="subcellular location">
    <subcellularLocation>
        <location evidence="12">Cytoplasm</location>
    </subcellularLocation>
</comment>
<keyword evidence="7 12" id="KW-0067">ATP-binding</keyword>
<evidence type="ECO:0000256" key="12">
    <source>
        <dbReference type="HAMAP-Rule" id="MF_00741"/>
    </source>
</evidence>
<protein>
    <recommendedName>
        <fullName evidence="4 12">Phosphoribosylformylglycinamidine cyclo-ligase</fullName>
        <ecNumber evidence="3 12">6.3.3.1</ecNumber>
    </recommendedName>
    <alternativeName>
        <fullName evidence="9 12">AIR synthase</fullName>
    </alternativeName>
    <alternativeName>
        <fullName evidence="10 12">AIRS</fullName>
    </alternativeName>
    <alternativeName>
        <fullName evidence="8 12">Phosphoribosyl-aminoimidazole synthetase</fullName>
    </alternativeName>
</protein>
<keyword evidence="12" id="KW-0963">Cytoplasm</keyword>
<dbReference type="NCBIfam" id="TIGR00878">
    <property type="entry name" value="purM"/>
    <property type="match status" value="1"/>
</dbReference>
<dbReference type="HAMAP" id="MF_00741">
    <property type="entry name" value="AIRS"/>
    <property type="match status" value="1"/>
</dbReference>
<comment type="caution">
    <text evidence="15">The sequence shown here is derived from an EMBL/GenBank/DDBJ whole genome shotgun (WGS) entry which is preliminary data.</text>
</comment>
<dbReference type="RefSeq" id="WP_104751956.1">
    <property type="nucleotide sequence ID" value="NZ_FZMF01000013.1"/>
</dbReference>
<feature type="domain" description="PurM-like N-terminal" evidence="13">
    <location>
        <begin position="54"/>
        <end position="159"/>
    </location>
</feature>
<dbReference type="CDD" id="cd02196">
    <property type="entry name" value="PurM"/>
    <property type="match status" value="1"/>
</dbReference>
<proteinExistence type="inferred from homology"/>
<dbReference type="EMBL" id="JBHRZO010000009">
    <property type="protein sequence ID" value="MFC3847301.1"/>
    <property type="molecule type" value="Genomic_DNA"/>
</dbReference>
<dbReference type="Gene3D" id="3.30.1330.10">
    <property type="entry name" value="PurM-like, N-terminal domain"/>
    <property type="match status" value="1"/>
</dbReference>
<gene>
    <name evidence="12 15" type="primary">purM</name>
    <name evidence="15" type="ORF">ACFOPX_01960</name>
</gene>
<comment type="catalytic activity">
    <reaction evidence="11 12">
        <text>2-formamido-N(1)-(5-O-phospho-beta-D-ribosyl)acetamidine + ATP = 5-amino-1-(5-phospho-beta-D-ribosyl)imidazole + ADP + phosphate + H(+)</text>
        <dbReference type="Rhea" id="RHEA:23032"/>
        <dbReference type="ChEBI" id="CHEBI:15378"/>
        <dbReference type="ChEBI" id="CHEBI:30616"/>
        <dbReference type="ChEBI" id="CHEBI:43474"/>
        <dbReference type="ChEBI" id="CHEBI:137981"/>
        <dbReference type="ChEBI" id="CHEBI:147287"/>
        <dbReference type="ChEBI" id="CHEBI:456216"/>
        <dbReference type="EC" id="6.3.3.1"/>
    </reaction>
</comment>
<sequence length="337" mass="36204">MQSYKNAGVDVSAGYESVQRIKKHIARTKIQALNSIGGFGGLFDLDVKDMERPVLVSGADGVGTKLKLAFMLNHHESIGIDCVAMCVNDILCSGAKPLFFLDYLALDKNHPDKVESIVKGIAQGCILAGCELLGGETAEMPGLYAQDEYDLAGFCVGIVDAPKILKPENVCMGDALIGLASSGVHSNGFSLVRKILNDRHIDPTAYTLEGRSLGELLLAPTQIYVKPILKLLNQFPVKSIAHITGGGFYENIPRALPKGLKAQIERDCLPNLSIFDFLAREGNISEKEMFGVFNMGIGMVCVVSNAHAQEAIAFLQEQGVVAYLMGQVLEGEGVSLC</sequence>
<evidence type="ECO:0000256" key="1">
    <source>
        <dbReference type="ARBA" id="ARBA00004686"/>
    </source>
</evidence>
<dbReference type="InterPro" id="IPR036921">
    <property type="entry name" value="PurM-like_N_sf"/>
</dbReference>
<reference evidence="16" key="1">
    <citation type="journal article" date="2019" name="Int. J. Syst. Evol. Microbiol.">
        <title>The Global Catalogue of Microorganisms (GCM) 10K type strain sequencing project: providing services to taxonomists for standard genome sequencing and annotation.</title>
        <authorList>
            <consortium name="The Broad Institute Genomics Platform"/>
            <consortium name="The Broad Institute Genome Sequencing Center for Infectious Disease"/>
            <person name="Wu L."/>
            <person name="Ma J."/>
        </authorList>
    </citation>
    <scope>NUCLEOTIDE SEQUENCE [LARGE SCALE GENOMIC DNA]</scope>
    <source>
        <strain evidence="16">CCUG 53816</strain>
    </source>
</reference>
<dbReference type="InterPro" id="IPR004733">
    <property type="entry name" value="PurM_cligase"/>
</dbReference>
<evidence type="ECO:0000256" key="5">
    <source>
        <dbReference type="ARBA" id="ARBA00022598"/>
    </source>
</evidence>
<evidence type="ECO:0000256" key="2">
    <source>
        <dbReference type="ARBA" id="ARBA00010280"/>
    </source>
</evidence>
<comment type="similarity">
    <text evidence="2 12">Belongs to the AIR synthase family.</text>
</comment>
<dbReference type="InterPro" id="IPR036676">
    <property type="entry name" value="PurM-like_C_sf"/>
</dbReference>
<organism evidence="15 16">
    <name type="scientific">Helicobacter baculiformis</name>
    <dbReference type="NCBI Taxonomy" id="427351"/>
    <lineage>
        <taxon>Bacteria</taxon>
        <taxon>Pseudomonadati</taxon>
        <taxon>Campylobacterota</taxon>
        <taxon>Epsilonproteobacteria</taxon>
        <taxon>Campylobacterales</taxon>
        <taxon>Helicobacteraceae</taxon>
        <taxon>Helicobacter</taxon>
    </lineage>
</organism>
<dbReference type="Gene3D" id="3.90.650.10">
    <property type="entry name" value="PurM-like C-terminal domain"/>
    <property type="match status" value="1"/>
</dbReference>
<dbReference type="PANTHER" id="PTHR10520:SF12">
    <property type="entry name" value="TRIFUNCTIONAL PURINE BIOSYNTHETIC PROTEIN ADENOSINE-3"/>
    <property type="match status" value="1"/>
</dbReference>
<keyword evidence="16" id="KW-1185">Reference proteome</keyword>
<keyword evidence="5 12" id="KW-0436">Ligase</keyword>
<name>A0ABV7ZGN3_9HELI</name>
<dbReference type="EC" id="6.3.3.1" evidence="3 12"/>
<dbReference type="Pfam" id="PF02769">
    <property type="entry name" value="AIRS_C"/>
    <property type="match status" value="1"/>
</dbReference>
<accession>A0ABV7ZGN3</accession>
<dbReference type="InterPro" id="IPR010918">
    <property type="entry name" value="PurM-like_C_dom"/>
</dbReference>
<evidence type="ECO:0000256" key="4">
    <source>
        <dbReference type="ARBA" id="ARBA00020367"/>
    </source>
</evidence>
<evidence type="ECO:0000256" key="11">
    <source>
        <dbReference type="ARBA" id="ARBA00049057"/>
    </source>
</evidence>
<feature type="domain" description="PurM-like C-terminal" evidence="14">
    <location>
        <begin position="173"/>
        <end position="335"/>
    </location>
</feature>
<keyword evidence="6 12" id="KW-0547">Nucleotide-binding</keyword>
<dbReference type="GO" id="GO:0004641">
    <property type="term" value="F:phosphoribosylformylglycinamidine cyclo-ligase activity"/>
    <property type="evidence" value="ECO:0007669"/>
    <property type="project" value="UniProtKB-EC"/>
</dbReference>
<evidence type="ECO:0000259" key="13">
    <source>
        <dbReference type="Pfam" id="PF00586"/>
    </source>
</evidence>
<dbReference type="PANTHER" id="PTHR10520">
    <property type="entry name" value="TRIFUNCTIONAL PURINE BIOSYNTHETIC PROTEIN ADENOSINE-3-RELATED"/>
    <property type="match status" value="1"/>
</dbReference>
<comment type="pathway">
    <text evidence="1 12">Purine metabolism; IMP biosynthesis via de novo pathway; 5-amino-1-(5-phospho-D-ribosyl)imidazole from N(2)-formyl-N(1)-(5-phospho-D-ribosyl)glycinamide: step 2/2.</text>
</comment>
<keyword evidence="12" id="KW-0658">Purine biosynthesis</keyword>
<evidence type="ECO:0000256" key="7">
    <source>
        <dbReference type="ARBA" id="ARBA00022840"/>
    </source>
</evidence>
<dbReference type="Proteomes" id="UP001595783">
    <property type="component" value="Unassembled WGS sequence"/>
</dbReference>
<evidence type="ECO:0000256" key="9">
    <source>
        <dbReference type="ARBA" id="ARBA00032931"/>
    </source>
</evidence>
<evidence type="ECO:0000256" key="3">
    <source>
        <dbReference type="ARBA" id="ARBA00013047"/>
    </source>
</evidence>
<dbReference type="SUPFAM" id="SSF56042">
    <property type="entry name" value="PurM C-terminal domain-like"/>
    <property type="match status" value="1"/>
</dbReference>
<dbReference type="SUPFAM" id="SSF55326">
    <property type="entry name" value="PurM N-terminal domain-like"/>
    <property type="match status" value="1"/>
</dbReference>
<dbReference type="Pfam" id="PF00586">
    <property type="entry name" value="AIRS"/>
    <property type="match status" value="1"/>
</dbReference>
<evidence type="ECO:0000313" key="16">
    <source>
        <dbReference type="Proteomes" id="UP001595783"/>
    </source>
</evidence>
<evidence type="ECO:0000256" key="8">
    <source>
        <dbReference type="ARBA" id="ARBA00031908"/>
    </source>
</evidence>
<dbReference type="InterPro" id="IPR016188">
    <property type="entry name" value="PurM-like_N"/>
</dbReference>
<evidence type="ECO:0000256" key="10">
    <source>
        <dbReference type="ARBA" id="ARBA00033093"/>
    </source>
</evidence>